<dbReference type="InterPro" id="IPR024311">
    <property type="entry name" value="Lipocalin-like"/>
</dbReference>
<dbReference type="PROSITE" id="PS51257">
    <property type="entry name" value="PROKAR_LIPOPROTEIN"/>
    <property type="match status" value="1"/>
</dbReference>
<protein>
    <recommendedName>
        <fullName evidence="2">Lipocalin-like domain-containing protein</fullName>
    </recommendedName>
</protein>
<feature type="domain" description="Lipocalin-like" evidence="2">
    <location>
        <begin position="37"/>
        <end position="107"/>
    </location>
</feature>
<proteinExistence type="predicted"/>
<keyword evidence="4" id="KW-1185">Reference proteome</keyword>
<dbReference type="STRING" id="880071.Fleli_1837"/>
<dbReference type="EMBL" id="CP003345">
    <property type="protein sequence ID" value="AFM04235.1"/>
    <property type="molecule type" value="Genomic_DNA"/>
</dbReference>
<dbReference type="KEGG" id="fli:Fleli_1837"/>
<dbReference type="Proteomes" id="UP000006054">
    <property type="component" value="Chromosome"/>
</dbReference>
<name>I4AJV0_BERLS</name>
<feature type="signal peptide" evidence="1">
    <location>
        <begin position="1"/>
        <end position="23"/>
    </location>
</feature>
<sequence length="160" mass="19025" precursor="true">MNYFIKSVLFIAFSLLFFSCSTSSIKEKKELSLEELLIKTWELHQVAGQNSKYDTNSSEIYHDKYIEFKKDQTYTTNAPKYFKKEKGTWYFSSTKDSIYINKGTEKQIIFRIFHIYERGMSLMSYETENEEDIYGQLYSLQFVEVGYYGSTQIPKDKIKK</sequence>
<reference evidence="4" key="1">
    <citation type="submission" date="2012-06" db="EMBL/GenBank/DDBJ databases">
        <title>The complete genome of Flexibacter litoralis DSM 6794.</title>
        <authorList>
            <person name="Lucas S."/>
            <person name="Copeland A."/>
            <person name="Lapidus A."/>
            <person name="Glavina del Rio T."/>
            <person name="Dalin E."/>
            <person name="Tice H."/>
            <person name="Bruce D."/>
            <person name="Goodwin L."/>
            <person name="Pitluck S."/>
            <person name="Peters L."/>
            <person name="Ovchinnikova G."/>
            <person name="Lu M."/>
            <person name="Kyrpides N."/>
            <person name="Mavromatis K."/>
            <person name="Ivanova N."/>
            <person name="Brettin T."/>
            <person name="Detter J.C."/>
            <person name="Han C."/>
            <person name="Larimer F."/>
            <person name="Land M."/>
            <person name="Hauser L."/>
            <person name="Markowitz V."/>
            <person name="Cheng J.-F."/>
            <person name="Hugenholtz P."/>
            <person name="Woyke T."/>
            <person name="Wu D."/>
            <person name="Spring S."/>
            <person name="Lang E."/>
            <person name="Kopitz M."/>
            <person name="Brambilla E."/>
            <person name="Klenk H.-P."/>
            <person name="Eisen J.A."/>
        </authorList>
    </citation>
    <scope>NUCLEOTIDE SEQUENCE [LARGE SCALE GENOMIC DNA]</scope>
    <source>
        <strain evidence="4">ATCC 23117 / DSM 6794 / NBRC 15988 / NCIMB 1366 / Sio-4</strain>
    </source>
</reference>
<evidence type="ECO:0000313" key="4">
    <source>
        <dbReference type="Proteomes" id="UP000006054"/>
    </source>
</evidence>
<organism evidence="3 4">
    <name type="scientific">Bernardetia litoralis (strain ATCC 23117 / DSM 6794 / NBRC 15988 / NCIMB 1366 / Fx l1 / Sio-4)</name>
    <name type="common">Flexibacter litoralis</name>
    <dbReference type="NCBI Taxonomy" id="880071"/>
    <lineage>
        <taxon>Bacteria</taxon>
        <taxon>Pseudomonadati</taxon>
        <taxon>Bacteroidota</taxon>
        <taxon>Cytophagia</taxon>
        <taxon>Cytophagales</taxon>
        <taxon>Bernardetiaceae</taxon>
        <taxon>Bernardetia</taxon>
    </lineage>
</organism>
<evidence type="ECO:0000256" key="1">
    <source>
        <dbReference type="SAM" id="SignalP"/>
    </source>
</evidence>
<keyword evidence="1" id="KW-0732">Signal</keyword>
<dbReference type="RefSeq" id="WP_014797687.1">
    <property type="nucleotide sequence ID" value="NC_018018.1"/>
</dbReference>
<evidence type="ECO:0000259" key="2">
    <source>
        <dbReference type="Pfam" id="PF13648"/>
    </source>
</evidence>
<dbReference type="Pfam" id="PF13648">
    <property type="entry name" value="Lipocalin_4"/>
    <property type="match status" value="1"/>
</dbReference>
<dbReference type="HOGENOM" id="CLU_1649618_0_0_10"/>
<evidence type="ECO:0000313" key="3">
    <source>
        <dbReference type="EMBL" id="AFM04235.1"/>
    </source>
</evidence>
<accession>I4AJV0</accession>
<gene>
    <name evidence="3" type="ordered locus">Fleli_1837</name>
</gene>
<feature type="chain" id="PRO_5003685796" description="Lipocalin-like domain-containing protein" evidence="1">
    <location>
        <begin position="24"/>
        <end position="160"/>
    </location>
</feature>
<dbReference type="AlphaFoldDB" id="I4AJV0"/>